<dbReference type="Proteomes" id="UP000510822">
    <property type="component" value="Chromosome"/>
</dbReference>
<evidence type="ECO:0000259" key="2">
    <source>
        <dbReference type="Pfam" id="PF18991"/>
    </source>
</evidence>
<evidence type="ECO:0000313" key="4">
    <source>
        <dbReference type="EMBL" id="QLI81490.1"/>
    </source>
</evidence>
<dbReference type="Pfam" id="PF18991">
    <property type="entry name" value="DUF5724"/>
    <property type="match status" value="1"/>
</dbReference>
<gene>
    <name evidence="4" type="ORF">HZU75_08090</name>
</gene>
<feature type="domain" description="DUF7737" evidence="3">
    <location>
        <begin position="841"/>
        <end position="941"/>
    </location>
</feature>
<dbReference type="RefSeq" id="WP_180308615.1">
    <property type="nucleotide sequence ID" value="NZ_CP058952.1"/>
</dbReference>
<evidence type="ECO:0000259" key="3">
    <source>
        <dbReference type="Pfam" id="PF24879"/>
    </source>
</evidence>
<reference evidence="4 5" key="1">
    <citation type="journal article" date="2016" name="Int. J. Syst. Evol. Microbiol.">
        <title>Chitinibacter fontanus sp. nov., isolated from a spring.</title>
        <authorList>
            <person name="Sheu S.Y."/>
            <person name="Li Y.S."/>
            <person name="Young C.C."/>
            <person name="Chen W.M."/>
        </authorList>
    </citation>
    <scope>NUCLEOTIDE SEQUENCE [LARGE SCALE GENOMIC DNA]</scope>
    <source>
        <strain evidence="4 5">STM-7</strain>
    </source>
</reference>
<evidence type="ECO:0000259" key="1">
    <source>
        <dbReference type="Pfam" id="PF13569"/>
    </source>
</evidence>
<dbReference type="InterPro" id="IPR025406">
    <property type="entry name" value="DUF4132"/>
</dbReference>
<name>A0A7D5ZJF8_9NEIS</name>
<dbReference type="KEGG" id="cfon:HZU75_08090"/>
<evidence type="ECO:0000313" key="5">
    <source>
        <dbReference type="Proteomes" id="UP000510822"/>
    </source>
</evidence>
<feature type="domain" description="DUF5724" evidence="2">
    <location>
        <begin position="461"/>
        <end position="539"/>
    </location>
</feature>
<dbReference type="AlphaFoldDB" id="A0A7D5ZJF8"/>
<dbReference type="InterPro" id="IPR043782">
    <property type="entry name" value="DUF5724"/>
</dbReference>
<accession>A0A7D5ZJF8</accession>
<organism evidence="4 5">
    <name type="scientific">Chitinibacter fontanus</name>
    <dbReference type="NCBI Taxonomy" id="1737446"/>
    <lineage>
        <taxon>Bacteria</taxon>
        <taxon>Pseudomonadati</taxon>
        <taxon>Pseudomonadota</taxon>
        <taxon>Betaproteobacteria</taxon>
        <taxon>Neisseriales</taxon>
        <taxon>Chitinibacteraceae</taxon>
        <taxon>Chitinibacter</taxon>
    </lineage>
</organism>
<dbReference type="Pfam" id="PF13569">
    <property type="entry name" value="DUF4132"/>
    <property type="match status" value="1"/>
</dbReference>
<keyword evidence="5" id="KW-1185">Reference proteome</keyword>
<feature type="domain" description="DUF4132" evidence="1">
    <location>
        <begin position="579"/>
        <end position="750"/>
    </location>
</feature>
<protein>
    <submittedName>
        <fullName evidence="4">DUF4132 domain-containing protein</fullName>
    </submittedName>
</protein>
<dbReference type="Pfam" id="PF24879">
    <property type="entry name" value="DUF7737"/>
    <property type="match status" value="1"/>
</dbReference>
<dbReference type="InterPro" id="IPR056639">
    <property type="entry name" value="DUF7737"/>
</dbReference>
<sequence length="950" mass="107400">MPQPTYPYLRQHWPQVAQITAAVLDVDAQYAQFRSAHPELNAEFRLWADLHHELAYGDETWQVERVRAWWQALDTELGADGTFRWLCSVMQGYSTLRADHPAYANASGPTHDFDETRFDRLALLLEMQQRYAFRVLASPDEFGYSPPASWVAHVLACQLVDLSYGQVDYYHRAALPEGEYGKALCEQYLAGQLCFDDDGLWQPHTQGLCLPVPMDEKQEYLKRRLLVMAVCEEWINAAQLVAFCQRWPAFAPYELLSWQREQWPAAMLPLREALFELLLAEPLQRKLIWHFDDYQPVASTRVAGYRCYLQILRHCDAQLLDVSLGKDEIAALLQPYQSAGLLCPAMPRDTDEIAAAVAQLARYPELVLHALLEMASWSGFGAQNVLLPALGKAHLIDLARQCRQLGLDQAAEEPRGDLAALRQALQALPDEDWELLSANLLSVDLAKLIGALCDKNRKVIEKSAINKHAHIAIQALGVLPLLGDTDCLQRYVLLKELHQLASKYGTERCSNQRESVQIGLANLAANAGYHSLGELEWEMESQQGQALQAFFTPCAIGDYQAQIRLDGDNSAIIVHNAKGKQLASPPAAIKKHPDWIALKEAWDTLKEQRRRFRSVLDEHLVQQTRFSAEQLETARLHPVLYDLISKLVWVDDAGQCGLYQLGQLSGLNDFYDIVGGLRLAHPLEWLQAGTLAAWQQHAVALQLVQPIQQIFRALYVPTPAEIEAGTVSQRYASRWIRTHIAAGIFRQRGWRPTGYNEDAEHLRKLGQGYSAHIDFDFQYHYFTEMPELETREVVFKLHGEIVPITSVPPVLFSEAMRDLDLLLARAIVNDTHEFTSAETVQARHALLQALAPALGGERLRLDERYVHVQGKLANYRINLASAHIHIEPGAYLCVIPDWSQALNKIRLPFEESDARSAEIISKIMLLLDDEHITDQSIVQQIKRQISAQPA</sequence>
<proteinExistence type="predicted"/>
<dbReference type="EMBL" id="CP058952">
    <property type="protein sequence ID" value="QLI81490.1"/>
    <property type="molecule type" value="Genomic_DNA"/>
</dbReference>